<dbReference type="Proteomes" id="UP000247515">
    <property type="component" value="Unassembled WGS sequence"/>
</dbReference>
<dbReference type="InterPro" id="IPR017853">
    <property type="entry name" value="GH"/>
</dbReference>
<comment type="caution">
    <text evidence="1">The sequence shown here is derived from an EMBL/GenBank/DDBJ whole genome shotgun (WGS) entry which is preliminary data.</text>
</comment>
<sequence length="720" mass="78860">MAQHPHRHTAKPLLIATLITVACSNASQSVTGPDYVIVNPASRVTATAINSEAIPAALGPDDRIVIRGGHFYTVGSANSTLRGRRVKLFGVSLALAANFPSAADGEVLAQRLAKLGVNIVRIHAIDQPAQTASDGPVGVLKDAAHVDLDPQAVRSLTRFIEQLGAHGIYTDLNLIANHNFPASRVGDLIPAQSKPLPIFDSDMTAWQEAYVKSLLAELKLKDSPNLALVEVNNESTLIDAWQDGSLSSLVTGRYRDELEQQWHAWCSSNQCAATPFPLERSGLSAQAASVAANFYLALDQRYMDRMIHAVRSILGDDIPISGTQIIHSGRWNHGGFTNFDVNRKASYTDAHFYIDHYFFPHRQWDWNDWQISNSWLGDNPELTLFNTAFARLAGRPFVISEFNQAWPNEQASDLLPIVTQFAVAQDWDGLILYDYAHDRKWNETTPSDFSLRGDSTKLVQFAQCAAYFRSNRVGTALNQTVIALSRDYRVASAASGISGNLAQYLRQHFHVPFALAARRQIAIEDGPSFSARDASQSPSSSWLTYDTKARQFIFGSAYAAGISGFLPQRRLIESAELGVMLPPGSAGFATAFLTSLDNKPLTSSTHYLLTLPGATFGTENGTPQRLSRVGWHGTWMSIASPIGKTPSASLYNVPGPVQMQRIQAAIRLKITPKRASVTALDLSGAPHFTVPARIDGPFLEFDVNTEQQRFAASYDIVVER</sequence>
<keyword evidence="2" id="KW-1185">Reference proteome</keyword>
<dbReference type="RefSeq" id="WP_146229940.1">
    <property type="nucleotide sequence ID" value="NZ_JAGIXD010000007.1"/>
</dbReference>
<dbReference type="PROSITE" id="PS51257">
    <property type="entry name" value="PROKAR_LIPOPROTEIN"/>
    <property type="match status" value="1"/>
</dbReference>
<organism evidence="1 2">
    <name type="scientific">Paraburkholderia tropica</name>
    <dbReference type="NCBI Taxonomy" id="92647"/>
    <lineage>
        <taxon>Bacteria</taxon>
        <taxon>Pseudomonadati</taxon>
        <taxon>Pseudomonadota</taxon>
        <taxon>Betaproteobacteria</taxon>
        <taxon>Burkholderiales</taxon>
        <taxon>Burkholderiaceae</taxon>
        <taxon>Paraburkholderia</taxon>
    </lineage>
</organism>
<name>A0ABX5MUK3_9BURK</name>
<protein>
    <recommendedName>
        <fullName evidence="3">Glycoside hydrolase family 5 domain-containing protein</fullName>
    </recommendedName>
</protein>
<evidence type="ECO:0000313" key="2">
    <source>
        <dbReference type="Proteomes" id="UP000247515"/>
    </source>
</evidence>
<evidence type="ECO:0008006" key="3">
    <source>
        <dbReference type="Google" id="ProtNLM"/>
    </source>
</evidence>
<dbReference type="SUPFAM" id="SSF51445">
    <property type="entry name" value="(Trans)glycosidases"/>
    <property type="match status" value="1"/>
</dbReference>
<dbReference type="Gene3D" id="3.20.20.80">
    <property type="entry name" value="Glycosidases"/>
    <property type="match status" value="1"/>
</dbReference>
<reference evidence="1 2" key="1">
    <citation type="submission" date="2018-05" db="EMBL/GenBank/DDBJ databases">
        <title>Genomic Encyclopedia of Type Strains, Phase IV (KMG-V): Genome sequencing to study the core and pangenomes of soil and plant-associated prokaryotes.</title>
        <authorList>
            <person name="Whitman W."/>
        </authorList>
    </citation>
    <scope>NUCLEOTIDE SEQUENCE [LARGE SCALE GENOMIC DNA]</scope>
    <source>
        <strain evidence="1 2">SIr-6563</strain>
    </source>
</reference>
<proteinExistence type="predicted"/>
<accession>A0ABX5MUK3</accession>
<evidence type="ECO:0000313" key="1">
    <source>
        <dbReference type="EMBL" id="PXX19293.1"/>
    </source>
</evidence>
<dbReference type="EMBL" id="QJJV01000003">
    <property type="protein sequence ID" value="PXX19293.1"/>
    <property type="molecule type" value="Genomic_DNA"/>
</dbReference>
<gene>
    <name evidence="1" type="ORF">C7400_103284</name>
</gene>